<dbReference type="EMBL" id="MT143774">
    <property type="protein sequence ID" value="QJB02315.1"/>
    <property type="molecule type" value="Genomic_DNA"/>
</dbReference>
<dbReference type="AlphaFoldDB" id="A0A6M3M9N2"/>
<name>A0A6M3M9N2_9ZZZZ</name>
<organism evidence="1">
    <name type="scientific">viral metagenome</name>
    <dbReference type="NCBI Taxonomy" id="1070528"/>
    <lineage>
        <taxon>unclassified sequences</taxon>
        <taxon>metagenomes</taxon>
        <taxon>organismal metagenomes</taxon>
    </lineage>
</organism>
<evidence type="ECO:0000313" key="1">
    <source>
        <dbReference type="EMBL" id="QJB02315.1"/>
    </source>
</evidence>
<accession>A0A6M3M9N2</accession>
<gene>
    <name evidence="1" type="ORF">MM171B01367_0009</name>
</gene>
<sequence>MVLTDLEDLFAVEVRYDLKPATNIHWRNIQVCATCKWWYEASGFGICIRSFGFECDVGDMAQWQTVCDRWAK</sequence>
<reference evidence="1" key="1">
    <citation type="submission" date="2020-03" db="EMBL/GenBank/DDBJ databases">
        <title>The deep terrestrial virosphere.</title>
        <authorList>
            <person name="Holmfeldt K."/>
            <person name="Nilsson E."/>
            <person name="Simone D."/>
            <person name="Lopez-Fernandez M."/>
            <person name="Wu X."/>
            <person name="de Brujin I."/>
            <person name="Lundin D."/>
            <person name="Andersson A."/>
            <person name="Bertilsson S."/>
            <person name="Dopson M."/>
        </authorList>
    </citation>
    <scope>NUCLEOTIDE SEQUENCE</scope>
    <source>
        <strain evidence="1">MM171B01367</strain>
    </source>
</reference>
<proteinExistence type="predicted"/>
<protein>
    <submittedName>
        <fullName evidence="1">Uncharacterized protein</fullName>
    </submittedName>
</protein>